<organism evidence="7 8">
    <name type="scientific">Synaphobranchus kaupii</name>
    <name type="common">Kaup's arrowtooth eel</name>
    <dbReference type="NCBI Taxonomy" id="118154"/>
    <lineage>
        <taxon>Eukaryota</taxon>
        <taxon>Metazoa</taxon>
        <taxon>Chordata</taxon>
        <taxon>Craniata</taxon>
        <taxon>Vertebrata</taxon>
        <taxon>Euteleostomi</taxon>
        <taxon>Actinopterygii</taxon>
        <taxon>Neopterygii</taxon>
        <taxon>Teleostei</taxon>
        <taxon>Anguilliformes</taxon>
        <taxon>Synaphobranchidae</taxon>
        <taxon>Synaphobranchus</taxon>
    </lineage>
</organism>
<evidence type="ECO:0000259" key="6">
    <source>
        <dbReference type="PROSITE" id="PS50808"/>
    </source>
</evidence>
<feature type="region of interest" description="Disordered" evidence="5">
    <location>
        <begin position="541"/>
        <end position="562"/>
    </location>
</feature>
<comment type="caution">
    <text evidence="7">The sequence shown here is derived from an EMBL/GenBank/DDBJ whole genome shotgun (WGS) entry which is preliminary data.</text>
</comment>
<protein>
    <recommendedName>
        <fullName evidence="6">BED-type domain-containing protein</fullName>
    </recommendedName>
</protein>
<evidence type="ECO:0000256" key="3">
    <source>
        <dbReference type="ARBA" id="ARBA00022833"/>
    </source>
</evidence>
<dbReference type="InterPro" id="IPR003656">
    <property type="entry name" value="Znf_BED"/>
</dbReference>
<evidence type="ECO:0000313" key="8">
    <source>
        <dbReference type="Proteomes" id="UP001152622"/>
    </source>
</evidence>
<dbReference type="PANTHER" id="PTHR47501">
    <property type="entry name" value="TRANSPOSASE-RELATED"/>
    <property type="match status" value="1"/>
</dbReference>
<evidence type="ECO:0000256" key="2">
    <source>
        <dbReference type="ARBA" id="ARBA00022771"/>
    </source>
</evidence>
<dbReference type="EMBL" id="JAINUF010000008">
    <property type="protein sequence ID" value="KAJ8352107.1"/>
    <property type="molecule type" value="Genomic_DNA"/>
</dbReference>
<feature type="region of interest" description="Disordered" evidence="5">
    <location>
        <begin position="74"/>
        <end position="109"/>
    </location>
</feature>
<dbReference type="OrthoDB" id="10057873at2759"/>
<evidence type="ECO:0000256" key="5">
    <source>
        <dbReference type="SAM" id="MobiDB-lite"/>
    </source>
</evidence>
<gene>
    <name evidence="7" type="ORF">SKAU_G00235830</name>
</gene>
<evidence type="ECO:0000313" key="7">
    <source>
        <dbReference type="EMBL" id="KAJ8352107.1"/>
    </source>
</evidence>
<dbReference type="SUPFAM" id="SSF53098">
    <property type="entry name" value="Ribonuclease H-like"/>
    <property type="match status" value="1"/>
</dbReference>
<dbReference type="GO" id="GO:0003677">
    <property type="term" value="F:DNA binding"/>
    <property type="evidence" value="ECO:0007669"/>
    <property type="project" value="InterPro"/>
</dbReference>
<dbReference type="Pfam" id="PF02892">
    <property type="entry name" value="zf-BED"/>
    <property type="match status" value="1"/>
</dbReference>
<dbReference type="PROSITE" id="PS50808">
    <property type="entry name" value="ZF_BED"/>
    <property type="match status" value="1"/>
</dbReference>
<keyword evidence="8" id="KW-1185">Reference proteome</keyword>
<feature type="domain" description="BED-type" evidence="6">
    <location>
        <begin position="13"/>
        <end position="69"/>
    </location>
</feature>
<keyword evidence="1" id="KW-0479">Metal-binding</keyword>
<sequence length="668" mass="73640">MEDDANKSCSFAAWSLKSLFDYKGERGKNITVQCKLCKPREKILSTSKSSTSNLKKHLVRKHSSVYEGQLLETGPASRPLDTAGQSGASMDRLGEPAAESSCEAEEERPAKQAKNSYYINKASQRRLNALVFSFIVDSVQPFSVLELPSFLRLLDGLHTSRGLMTHKALVGKVWWAFHSMTETLSSRMKEARRVCTTADLWNAGGRSYLAVTCHWIQERTLERKSAALACAVLQAPPTCHALVAKLREVHVRFDLLDKLGRVVTDSGSAFVPVFSDFGFARDGGGGVGGGFDGEWERKGVGVGEGGVAFEDVSELLQSDVKEVQFLVPAHQRCPAHELSRLAQEEVQRTVGSGPSGGLYRGSVAKCAAIWGLAHGPSSVPPFLEELGAMQERVPRAALWSAEYRVVRKVLSLGDGEAQAACEQLGAEPLSAQEVLFLQEYVDVLQPLAYSLDFVQGERKCMLGYLLPTLLTLKTKLSEIRPFVRFSAQLIDALLAGIDARFAGILASREAKMAAVTVPKLRLWWLSPEEREEARAMLLEEAAAEERSQEVQEGGESDSDSEAEAKFFGFTEEEGETRSTAEVEVLNYLQDADKALTSLNKYPSIRRLFLKYNTTLPAGGANVQRLFSHNGHILTPQHTGIAEEHFEQVLLLRYNQDLCPLTNEGWHWS</sequence>
<dbReference type="PANTHER" id="PTHR47501:SF6">
    <property type="match status" value="1"/>
</dbReference>
<reference evidence="7" key="1">
    <citation type="journal article" date="2023" name="Science">
        <title>Genome structures resolve the early diversification of teleost fishes.</title>
        <authorList>
            <person name="Parey E."/>
            <person name="Louis A."/>
            <person name="Montfort J."/>
            <person name="Bouchez O."/>
            <person name="Roques C."/>
            <person name="Iampietro C."/>
            <person name="Lluch J."/>
            <person name="Castinel A."/>
            <person name="Donnadieu C."/>
            <person name="Desvignes T."/>
            <person name="Floi Bucao C."/>
            <person name="Jouanno E."/>
            <person name="Wen M."/>
            <person name="Mejri S."/>
            <person name="Dirks R."/>
            <person name="Jansen H."/>
            <person name="Henkel C."/>
            <person name="Chen W.J."/>
            <person name="Zahm M."/>
            <person name="Cabau C."/>
            <person name="Klopp C."/>
            <person name="Thompson A.W."/>
            <person name="Robinson-Rechavi M."/>
            <person name="Braasch I."/>
            <person name="Lecointre G."/>
            <person name="Bobe J."/>
            <person name="Postlethwait J.H."/>
            <person name="Berthelot C."/>
            <person name="Roest Crollius H."/>
            <person name="Guiguen Y."/>
        </authorList>
    </citation>
    <scope>NUCLEOTIDE SEQUENCE</scope>
    <source>
        <strain evidence="7">WJC10195</strain>
    </source>
</reference>
<keyword evidence="3" id="KW-0862">Zinc</keyword>
<dbReference type="GO" id="GO:0008270">
    <property type="term" value="F:zinc ion binding"/>
    <property type="evidence" value="ECO:0007669"/>
    <property type="project" value="UniProtKB-KW"/>
</dbReference>
<evidence type="ECO:0000256" key="4">
    <source>
        <dbReference type="PROSITE-ProRule" id="PRU00027"/>
    </source>
</evidence>
<dbReference type="AlphaFoldDB" id="A0A9Q1ITD9"/>
<name>A0A9Q1ITD9_SYNKA</name>
<dbReference type="InterPro" id="IPR012337">
    <property type="entry name" value="RNaseH-like_sf"/>
</dbReference>
<keyword evidence="2 4" id="KW-0863">Zinc-finger</keyword>
<dbReference type="Proteomes" id="UP001152622">
    <property type="component" value="Chromosome 8"/>
</dbReference>
<accession>A0A9Q1ITD9</accession>
<feature type="compositionally biased region" description="Acidic residues" evidence="5">
    <location>
        <begin position="552"/>
        <end position="561"/>
    </location>
</feature>
<evidence type="ECO:0000256" key="1">
    <source>
        <dbReference type="ARBA" id="ARBA00022723"/>
    </source>
</evidence>
<proteinExistence type="predicted"/>